<dbReference type="AlphaFoldDB" id="A0A518ID31"/>
<dbReference type="Proteomes" id="UP000318313">
    <property type="component" value="Chromosome"/>
</dbReference>
<dbReference type="RefSeq" id="WP_145309858.1">
    <property type="nucleotide sequence ID" value="NZ_CP037452.1"/>
</dbReference>
<dbReference type="EMBL" id="CP037452">
    <property type="protein sequence ID" value="QDV50974.1"/>
    <property type="molecule type" value="Genomic_DNA"/>
</dbReference>
<name>A0A518ID31_9PLAN</name>
<organism evidence="1 2">
    <name type="scientific">Gimesia fumaroli</name>
    <dbReference type="NCBI Taxonomy" id="2527976"/>
    <lineage>
        <taxon>Bacteria</taxon>
        <taxon>Pseudomonadati</taxon>
        <taxon>Planctomycetota</taxon>
        <taxon>Planctomycetia</taxon>
        <taxon>Planctomycetales</taxon>
        <taxon>Planctomycetaceae</taxon>
        <taxon>Gimesia</taxon>
    </lineage>
</organism>
<dbReference type="OrthoDB" id="839778at2"/>
<proteinExistence type="predicted"/>
<reference evidence="1 2" key="1">
    <citation type="submission" date="2019-03" db="EMBL/GenBank/DDBJ databases">
        <title>Deep-cultivation of Planctomycetes and their phenomic and genomic characterization uncovers novel biology.</title>
        <authorList>
            <person name="Wiegand S."/>
            <person name="Jogler M."/>
            <person name="Boedeker C."/>
            <person name="Pinto D."/>
            <person name="Vollmers J."/>
            <person name="Rivas-Marin E."/>
            <person name="Kohn T."/>
            <person name="Peeters S.H."/>
            <person name="Heuer A."/>
            <person name="Rast P."/>
            <person name="Oberbeckmann S."/>
            <person name="Bunk B."/>
            <person name="Jeske O."/>
            <person name="Meyerdierks A."/>
            <person name="Storesund J.E."/>
            <person name="Kallscheuer N."/>
            <person name="Luecker S."/>
            <person name="Lage O.M."/>
            <person name="Pohl T."/>
            <person name="Merkel B.J."/>
            <person name="Hornburger P."/>
            <person name="Mueller R.-W."/>
            <person name="Bruemmer F."/>
            <person name="Labrenz M."/>
            <person name="Spormann A.M."/>
            <person name="Op den Camp H."/>
            <person name="Overmann J."/>
            <person name="Amann R."/>
            <person name="Jetten M.S.M."/>
            <person name="Mascher T."/>
            <person name="Medema M.H."/>
            <person name="Devos D.P."/>
            <person name="Kaster A.-K."/>
            <person name="Ovreas L."/>
            <person name="Rohde M."/>
            <person name="Galperin M.Y."/>
            <person name="Jogler C."/>
        </authorList>
    </citation>
    <scope>NUCLEOTIDE SEQUENCE [LARGE SCALE GENOMIC DNA]</scope>
    <source>
        <strain evidence="1 2">Enr17</strain>
    </source>
</reference>
<evidence type="ECO:0000313" key="2">
    <source>
        <dbReference type="Proteomes" id="UP000318313"/>
    </source>
</evidence>
<keyword evidence="2" id="KW-1185">Reference proteome</keyword>
<sequence length="131" mass="14628">MSQIWTWTDGWILMSVYAANQKTDGALSDIIGAADALNHAIPTEQELSTALTKLAQHGVITCNENQIRLTSGFLESIERAYQSKGGLFQSAEKGLEWLKRNELVKINEKPFEVTFNQVASASQEYLDKLDH</sequence>
<accession>A0A518ID31</accession>
<protein>
    <submittedName>
        <fullName evidence="1">Uncharacterized protein</fullName>
    </submittedName>
</protein>
<dbReference type="KEGG" id="gfm:Enr17x_30190"/>
<gene>
    <name evidence="1" type="ORF">Enr17x_30190</name>
</gene>
<evidence type="ECO:0000313" key="1">
    <source>
        <dbReference type="EMBL" id="QDV50974.1"/>
    </source>
</evidence>